<evidence type="ECO:0000256" key="1">
    <source>
        <dbReference type="ARBA" id="ARBA00001946"/>
    </source>
</evidence>
<dbReference type="EMBL" id="MHNK01000011">
    <property type="protein sequence ID" value="OGZ43724.1"/>
    <property type="molecule type" value="Genomic_DNA"/>
</dbReference>
<evidence type="ECO:0000256" key="2">
    <source>
        <dbReference type="ARBA" id="ARBA00003213"/>
    </source>
</evidence>
<dbReference type="SUPFAM" id="SSF52540">
    <property type="entry name" value="P-loop containing nucleoside triphosphate hydrolases"/>
    <property type="match status" value="1"/>
</dbReference>
<evidence type="ECO:0000256" key="10">
    <source>
        <dbReference type="HAMAP-Rule" id="MF_00185"/>
    </source>
</evidence>
<dbReference type="Gene3D" id="1.10.20.140">
    <property type="match status" value="1"/>
</dbReference>
<protein>
    <recommendedName>
        <fullName evidence="10">tRNA dimethylallyltransferase</fullName>
        <ecNumber evidence="10">2.5.1.75</ecNumber>
    </recommendedName>
    <alternativeName>
        <fullName evidence="10">Dimethylallyl diphosphate:tRNA dimethylallyltransferase</fullName>
        <shortName evidence="10">DMAPP:tRNA dimethylallyltransferase</shortName>
        <shortName evidence="10">DMATase</shortName>
    </alternativeName>
    <alternativeName>
        <fullName evidence="10">Isopentenyl-diphosphate:tRNA isopentenyltransferase</fullName>
        <shortName evidence="10">IPP transferase</shortName>
        <shortName evidence="10">IPPT</shortName>
        <shortName evidence="10">IPTase</shortName>
    </alternativeName>
</protein>
<keyword evidence="5 10" id="KW-0819">tRNA processing</keyword>
<comment type="caution">
    <text evidence="10">Lacks conserved residue(s) required for the propagation of feature annotation.</text>
</comment>
<dbReference type="PANTHER" id="PTHR11088:SF60">
    <property type="entry name" value="TRNA DIMETHYLALLYLTRANSFERASE"/>
    <property type="match status" value="1"/>
</dbReference>
<dbReference type="Pfam" id="PF01715">
    <property type="entry name" value="IPPT"/>
    <property type="match status" value="1"/>
</dbReference>
<organism evidence="11 12">
    <name type="scientific">Candidatus Ryanbacteria bacterium RIFCSPHIGHO2_01_FULL_45_22</name>
    <dbReference type="NCBI Taxonomy" id="1802114"/>
    <lineage>
        <taxon>Bacteria</taxon>
        <taxon>Candidatus Ryaniibacteriota</taxon>
    </lineage>
</organism>
<evidence type="ECO:0000256" key="3">
    <source>
        <dbReference type="ARBA" id="ARBA00005842"/>
    </source>
</evidence>
<dbReference type="PANTHER" id="PTHR11088">
    <property type="entry name" value="TRNA DIMETHYLALLYLTRANSFERASE"/>
    <property type="match status" value="1"/>
</dbReference>
<evidence type="ECO:0000256" key="4">
    <source>
        <dbReference type="ARBA" id="ARBA00022679"/>
    </source>
</evidence>
<dbReference type="STRING" id="1802114.A2719_01390"/>
<dbReference type="InterPro" id="IPR039657">
    <property type="entry name" value="Dimethylallyltransferase"/>
</dbReference>
<accession>A0A1G2G066</accession>
<reference evidence="11 12" key="1">
    <citation type="journal article" date="2016" name="Nat. Commun.">
        <title>Thousands of microbial genomes shed light on interconnected biogeochemical processes in an aquifer system.</title>
        <authorList>
            <person name="Anantharaman K."/>
            <person name="Brown C.T."/>
            <person name="Hug L.A."/>
            <person name="Sharon I."/>
            <person name="Castelle C.J."/>
            <person name="Probst A.J."/>
            <person name="Thomas B.C."/>
            <person name="Singh A."/>
            <person name="Wilkins M.J."/>
            <person name="Karaoz U."/>
            <person name="Brodie E.L."/>
            <person name="Williams K.H."/>
            <person name="Hubbard S.S."/>
            <person name="Banfield J.F."/>
        </authorList>
    </citation>
    <scope>NUCLEOTIDE SEQUENCE [LARGE SCALE GENOMIC DNA]</scope>
</reference>
<comment type="similarity">
    <text evidence="3 10">Belongs to the IPP transferase family.</text>
</comment>
<dbReference type="EC" id="2.5.1.75" evidence="10"/>
<sequence length="361" mass="41874">MKPPVDFFILYHMELKKQLIVILGPTASGKSELAIFLAKQIKKHQGDSYKEAEIISADSRQVYKYLDVGTNKVPGTWQTIGGFASDKKSEAKPPIVFIYKNIPHYCIDFVHPRKTYTVAEYKTCAEKAIKEISRRGNIPLLVGGTGLYIQAVTDGMLLPEVPPNVALRKKLEKKPTEQLFAILKKLDPRRALTIDAKNPRRLIRALEIVLFTQKSVPKLKIKSEFETLFIGIKKSDTELKHAIEQRSKKQITGLLKEAELLLKIHVPKKRIRELGFEYRLGLEFLTRKKSLPTSLLQREEFPHLEKRGAGRFNDLIMDLSKENWRYTRRQMTWFKRNKQIQWIQKNDKALYIMKKFLGENK</sequence>
<dbReference type="Proteomes" id="UP000177480">
    <property type="component" value="Unassembled WGS sequence"/>
</dbReference>
<evidence type="ECO:0000256" key="5">
    <source>
        <dbReference type="ARBA" id="ARBA00022694"/>
    </source>
</evidence>
<evidence type="ECO:0000256" key="7">
    <source>
        <dbReference type="ARBA" id="ARBA00022840"/>
    </source>
</evidence>
<comment type="function">
    <text evidence="2 10">Catalyzes the transfer of a dimethylallyl group onto the adenine at position 37 in tRNAs that read codons beginning with uridine, leading to the formation of N6-(dimethylallyl)adenosine (i(6)A).</text>
</comment>
<evidence type="ECO:0000313" key="11">
    <source>
        <dbReference type="EMBL" id="OGZ43724.1"/>
    </source>
</evidence>
<dbReference type="AlphaFoldDB" id="A0A1G2G066"/>
<feature type="site" description="Interaction with substrate tRNA" evidence="10">
    <location>
        <position position="168"/>
    </location>
</feature>
<feature type="binding site" evidence="10">
    <location>
        <begin position="26"/>
        <end position="31"/>
    </location>
    <ligand>
        <name>substrate</name>
    </ligand>
</feature>
<comment type="cofactor">
    <cofactor evidence="1 10">
        <name>Mg(2+)</name>
        <dbReference type="ChEBI" id="CHEBI:18420"/>
    </cofactor>
</comment>
<keyword evidence="6 10" id="KW-0547">Nucleotide-binding</keyword>
<dbReference type="GO" id="GO:0052381">
    <property type="term" value="F:tRNA dimethylallyltransferase activity"/>
    <property type="evidence" value="ECO:0007669"/>
    <property type="project" value="UniProtKB-UniRule"/>
</dbReference>
<comment type="catalytic activity">
    <reaction evidence="9 10">
        <text>adenosine(37) in tRNA + dimethylallyl diphosphate = N(6)-dimethylallyladenosine(37) in tRNA + diphosphate</text>
        <dbReference type="Rhea" id="RHEA:26482"/>
        <dbReference type="Rhea" id="RHEA-COMP:10162"/>
        <dbReference type="Rhea" id="RHEA-COMP:10375"/>
        <dbReference type="ChEBI" id="CHEBI:33019"/>
        <dbReference type="ChEBI" id="CHEBI:57623"/>
        <dbReference type="ChEBI" id="CHEBI:74411"/>
        <dbReference type="ChEBI" id="CHEBI:74415"/>
        <dbReference type="EC" id="2.5.1.75"/>
    </reaction>
</comment>
<evidence type="ECO:0000256" key="8">
    <source>
        <dbReference type="ARBA" id="ARBA00022842"/>
    </source>
</evidence>
<dbReference type="InterPro" id="IPR018022">
    <property type="entry name" value="IPT"/>
</dbReference>
<dbReference type="InterPro" id="IPR027417">
    <property type="entry name" value="P-loop_NTPase"/>
</dbReference>
<keyword evidence="7 10" id="KW-0067">ATP-binding</keyword>
<feature type="region of interest" description="Interaction with substrate tRNA" evidence="10">
    <location>
        <begin position="58"/>
        <end position="61"/>
    </location>
</feature>
<dbReference type="HAMAP" id="MF_00185">
    <property type="entry name" value="IPP_trans"/>
    <property type="match status" value="1"/>
</dbReference>
<gene>
    <name evidence="10" type="primary">miaA</name>
    <name evidence="11" type="ORF">A2719_01390</name>
</gene>
<name>A0A1G2G066_9BACT</name>
<evidence type="ECO:0000313" key="12">
    <source>
        <dbReference type="Proteomes" id="UP000177480"/>
    </source>
</evidence>
<feature type="site" description="Interaction with substrate tRNA" evidence="10">
    <location>
        <position position="145"/>
    </location>
</feature>
<evidence type="ECO:0000256" key="9">
    <source>
        <dbReference type="ARBA" id="ARBA00049563"/>
    </source>
</evidence>
<comment type="caution">
    <text evidence="11">The sequence shown here is derived from an EMBL/GenBank/DDBJ whole genome shotgun (WGS) entry which is preliminary data.</text>
</comment>
<dbReference type="Gene3D" id="3.40.50.300">
    <property type="entry name" value="P-loop containing nucleotide triphosphate hydrolases"/>
    <property type="match status" value="1"/>
</dbReference>
<proteinExistence type="inferred from homology"/>
<keyword evidence="8 10" id="KW-0460">Magnesium</keyword>
<evidence type="ECO:0000256" key="6">
    <source>
        <dbReference type="ARBA" id="ARBA00022741"/>
    </source>
</evidence>
<comment type="subunit">
    <text evidence="10">Monomer.</text>
</comment>
<dbReference type="GO" id="GO:0006400">
    <property type="term" value="P:tRNA modification"/>
    <property type="evidence" value="ECO:0007669"/>
    <property type="project" value="TreeGrafter"/>
</dbReference>
<feature type="binding site" evidence="10">
    <location>
        <begin position="24"/>
        <end position="31"/>
    </location>
    <ligand>
        <name>ATP</name>
        <dbReference type="ChEBI" id="CHEBI:30616"/>
    </ligand>
</feature>
<dbReference type="GO" id="GO:0005524">
    <property type="term" value="F:ATP binding"/>
    <property type="evidence" value="ECO:0007669"/>
    <property type="project" value="UniProtKB-UniRule"/>
</dbReference>
<keyword evidence="4 10" id="KW-0808">Transferase</keyword>